<evidence type="ECO:0000313" key="4">
    <source>
        <dbReference type="EMBL" id="MFF5922478.1"/>
    </source>
</evidence>
<dbReference type="EMBL" id="JBIBDZ010000010">
    <property type="protein sequence ID" value="MFF5922478.1"/>
    <property type="molecule type" value="Genomic_DNA"/>
</dbReference>
<dbReference type="NCBIfam" id="NF033679">
    <property type="entry name" value="DNRLRE_dom"/>
    <property type="match status" value="1"/>
</dbReference>
<dbReference type="SUPFAM" id="SSF49899">
    <property type="entry name" value="Concanavalin A-like lectins/glucanases"/>
    <property type="match status" value="3"/>
</dbReference>
<evidence type="ECO:0000313" key="5">
    <source>
        <dbReference type="Proteomes" id="UP001602370"/>
    </source>
</evidence>
<dbReference type="Gene3D" id="2.60.120.200">
    <property type="match status" value="3"/>
</dbReference>
<evidence type="ECO:0000256" key="1">
    <source>
        <dbReference type="ARBA" id="ARBA00022737"/>
    </source>
</evidence>
<dbReference type="InterPro" id="IPR013783">
    <property type="entry name" value="Ig-like_fold"/>
</dbReference>
<dbReference type="InterPro" id="IPR006530">
    <property type="entry name" value="YD"/>
</dbReference>
<protein>
    <submittedName>
        <fullName evidence="4">LamG-like jellyroll fold domain-containing protein</fullName>
    </submittedName>
</protein>
<dbReference type="Pfam" id="PF20148">
    <property type="entry name" value="DUF6531"/>
    <property type="match status" value="1"/>
</dbReference>
<dbReference type="NCBIfam" id="TIGR01643">
    <property type="entry name" value="YD_repeat_2x"/>
    <property type="match status" value="10"/>
</dbReference>
<dbReference type="Gene3D" id="2.180.10.10">
    <property type="entry name" value="RHS repeat-associated core"/>
    <property type="match status" value="4"/>
</dbReference>
<dbReference type="NCBIfam" id="TIGR03696">
    <property type="entry name" value="Rhs_assc_core"/>
    <property type="match status" value="1"/>
</dbReference>
<evidence type="ECO:0000259" key="3">
    <source>
        <dbReference type="PROSITE" id="PS50025"/>
    </source>
</evidence>
<dbReference type="InterPro" id="IPR050708">
    <property type="entry name" value="T6SS_VgrG/RHS"/>
</dbReference>
<dbReference type="InterPro" id="IPR001791">
    <property type="entry name" value="Laminin_G"/>
</dbReference>
<dbReference type="InterPro" id="IPR031325">
    <property type="entry name" value="RHS_repeat"/>
</dbReference>
<accession>A0ABW6XYB0</accession>
<gene>
    <name evidence="4" type="ORF">ACFY8C_29705</name>
</gene>
<dbReference type="InterPro" id="IPR045351">
    <property type="entry name" value="DUF6531"/>
</dbReference>
<dbReference type="Pfam" id="PF13385">
    <property type="entry name" value="Laminin_G_3"/>
    <property type="match status" value="3"/>
</dbReference>
<dbReference type="Pfam" id="PF13930">
    <property type="entry name" value="Endonuclea_NS_2"/>
    <property type="match status" value="1"/>
</dbReference>
<dbReference type="Gene3D" id="3.40.570.10">
    <property type="entry name" value="Extracellular Endonuclease, subunit A"/>
    <property type="match status" value="1"/>
</dbReference>
<dbReference type="Pfam" id="PF05593">
    <property type="entry name" value="RHS_repeat"/>
    <property type="match status" value="3"/>
</dbReference>
<dbReference type="InterPro" id="IPR013320">
    <property type="entry name" value="ConA-like_dom_sf"/>
</dbReference>
<dbReference type="Pfam" id="PF25023">
    <property type="entry name" value="TEN_YD-shell"/>
    <property type="match status" value="2"/>
</dbReference>
<dbReference type="CDD" id="cd00110">
    <property type="entry name" value="LamG"/>
    <property type="match status" value="2"/>
</dbReference>
<dbReference type="InterPro" id="IPR044927">
    <property type="entry name" value="Endonuclea_NS_2"/>
</dbReference>
<feature type="domain" description="Laminin G" evidence="3">
    <location>
        <begin position="1038"/>
        <end position="1221"/>
    </location>
</feature>
<keyword evidence="1" id="KW-0677">Repeat</keyword>
<name>A0ABW6XYB0_9ACTN</name>
<dbReference type="Gene3D" id="2.60.40.10">
    <property type="entry name" value="Immunoglobulins"/>
    <property type="match status" value="1"/>
</dbReference>
<feature type="region of interest" description="Disordered" evidence="2">
    <location>
        <begin position="3193"/>
        <end position="3220"/>
    </location>
</feature>
<feature type="region of interest" description="Disordered" evidence="2">
    <location>
        <begin position="23"/>
        <end position="90"/>
    </location>
</feature>
<feature type="region of interest" description="Disordered" evidence="2">
    <location>
        <begin position="1835"/>
        <end position="1854"/>
    </location>
</feature>
<dbReference type="PROSITE" id="PS50025">
    <property type="entry name" value="LAM_G_DOMAIN"/>
    <property type="match status" value="1"/>
</dbReference>
<dbReference type="InterPro" id="IPR056823">
    <property type="entry name" value="TEN-like_YD-shell"/>
</dbReference>
<reference evidence="4 5" key="1">
    <citation type="submission" date="2024-10" db="EMBL/GenBank/DDBJ databases">
        <title>The Natural Products Discovery Center: Release of the First 8490 Sequenced Strains for Exploring Actinobacteria Biosynthetic Diversity.</title>
        <authorList>
            <person name="Kalkreuter E."/>
            <person name="Kautsar S.A."/>
            <person name="Yang D."/>
            <person name="Bader C.D."/>
            <person name="Teijaro C.N."/>
            <person name="Fluegel L."/>
            <person name="Davis C.M."/>
            <person name="Simpson J.R."/>
            <person name="Lauterbach L."/>
            <person name="Steele A.D."/>
            <person name="Gui C."/>
            <person name="Meng S."/>
            <person name="Li G."/>
            <person name="Viehrig K."/>
            <person name="Ye F."/>
            <person name="Su P."/>
            <person name="Kiefer A.F."/>
            <person name="Nichols A."/>
            <person name="Cepeda A.J."/>
            <person name="Yan W."/>
            <person name="Fan B."/>
            <person name="Jiang Y."/>
            <person name="Adhikari A."/>
            <person name="Zheng C.-J."/>
            <person name="Schuster L."/>
            <person name="Cowan T.M."/>
            <person name="Smanski M.J."/>
            <person name="Chevrette M.G."/>
            <person name="De Carvalho L.P.S."/>
            <person name="Shen B."/>
        </authorList>
    </citation>
    <scope>NUCLEOTIDE SEQUENCE [LARGE SCALE GENOMIC DNA]</scope>
    <source>
        <strain evidence="4 5">NPDC012605</strain>
    </source>
</reference>
<organism evidence="4 5">
    <name type="scientific">Streptomyces flavochromogenes</name>
    <dbReference type="NCBI Taxonomy" id="68199"/>
    <lineage>
        <taxon>Bacteria</taxon>
        <taxon>Bacillati</taxon>
        <taxon>Actinomycetota</taxon>
        <taxon>Actinomycetes</taxon>
        <taxon>Kitasatosporales</taxon>
        <taxon>Streptomycetaceae</taxon>
        <taxon>Streptomyces</taxon>
    </lineage>
</organism>
<dbReference type="SMART" id="SM00282">
    <property type="entry name" value="LamG"/>
    <property type="match status" value="3"/>
</dbReference>
<evidence type="ECO:0000256" key="2">
    <source>
        <dbReference type="SAM" id="MobiDB-lite"/>
    </source>
</evidence>
<dbReference type="RefSeq" id="WP_388309776.1">
    <property type="nucleotide sequence ID" value="NZ_JBIBDZ010000010.1"/>
</dbReference>
<dbReference type="InterPro" id="IPR044929">
    <property type="entry name" value="DNA/RNA_non-sp_Endonuclease_sf"/>
</dbReference>
<dbReference type="InterPro" id="IPR022385">
    <property type="entry name" value="Rhs_assc_core"/>
</dbReference>
<dbReference type="PANTHER" id="PTHR32305">
    <property type="match status" value="1"/>
</dbReference>
<dbReference type="PANTHER" id="PTHR32305:SF17">
    <property type="entry name" value="TRNA NUCLEASE WAPA"/>
    <property type="match status" value="1"/>
</dbReference>
<proteinExistence type="predicted"/>
<dbReference type="Proteomes" id="UP001602370">
    <property type="component" value="Unassembled WGS sequence"/>
</dbReference>
<feature type="region of interest" description="Disordered" evidence="2">
    <location>
        <begin position="3344"/>
        <end position="3363"/>
    </location>
</feature>
<sequence>MAVLAGTEQAALAVDNWVTAKTGRGAGELPEQGWGTARGRGHSASGDATDATAGGGRSGALKAPGELPSDGGTSYQKLGGGPKPPPRTPFVKVAAPATPQRKSFDPKTSAELPAERTRQARTFLNKDGTYTTRFYNEPVNFRGPDGKWKGIDSRLTQSRNAVAPPGAAAATPAWQPKSSENRIALGAYADAAPLVRLGVSDTASLGYSIEGASHSIGEATGSAITYPEVRPAADVQLVAGSDSVKETLVLKDQSAPTEWRFPLVLNGLTAKLDGHGSVVFTDASGRQQATMPAGWMEDSRHTENAAEGAISSGVTYRLESRGGRQTLVVSLDRTWLADPQRVYPVRVDPSVTGVKATSGTYVESPYNTNFSSADVLKVGTYDGGGHKAASFLRFDGLNTGSLKNAWVISANLALYNSWSQSCTARPVTVHPITSNWSEGSTSVFPGPATGPALGSKSFAHGWRPTGTETWSCAPAWESIPLGGEGRQLVDDWTHGRKANYGLAVKAATDDSKSWKQFHSDDGSGVPSLDVSWTKYGASYQLGNFVSPITATSEGVFKVTVTNQGQQTWPKNSNFKLRYDLYDGNGNPVGGDYWSKIRWTDMPFDVAPGSTVTLDARIAPLAPGTYSIAWTMDEYQVNSFASQGVPPAAIRVDAANAVPYVTAASPPSGTLVDTLNPTLWASATDHDKYPSGLTYQFEVCEVEGKDTRKNCRGNTHAASPSWTVPAGWLSWAKTYAWYAYANDGKDQSARTVPSILTTQVPQPVITSHLGGADNGRTFGERSGNYVTAATDASVPTIGPELSVIRTYNSQDPRKASAFGSGWATRWDMRAAAEPDGSVVITLANGAQVRFGKNSDGTYSAPSGSMGVLTSVQGGGWTLRDASAALYTFDATGLLTSIKDGHDREQLLTYTAGKLTKATDALSQRALRFTWSGAHVASVSTDAVGPSAPALAWSYTYQGDLLTKVCPPSSTTACTVYEYTGGSHYRGMVQDADPVAYWRLNESEGEAAQSEAVSRTGMNAGHFRDVTLGSAGVLNGTANKAASFNGTSSSVELPESTLASSTVLSVELWFKTDTPNGVLVGFQDDPLGTTHPNVYNPVLAVDSAGKLRGAFEKADGGLTPMTSTATVSDNTWHHAVLTSTGTGQTLYLDGQAVGTLAGPVSHSVKTYTYLGGGFTDHTWDGAGTYGTRYYKGLMDEVAVYHRALDAGSVRAHHVARAGSSKLSKVTLPSGRVGGRVEYDSDTERATEVTDERGGLWQISAPRYASGSQAYSDAVRTANPVNYWRLGDSSGAAAVDEISAGGNGSYREGVTLGGVGAFLDGDDGAVTLDGSKGAISVPAESISGASSLSVELWFKTDKPSGVLLGLQNAELGTTPTMWNASLLVDGEGKLRGHLWDGPSAGWPVMGGVKVTDNAWHHVVITGGPAGQSLYLDGAKIGSKTGVVKPETLAHAYLGGGYSSEEWDGQARATRYFNGRLDETAFYTKELDAQTVADHYKARNRLVTGSGDQYQGAVMADAPSGYWQLNETGGTTVLNKVAAAGAHGTYTKATPGATGAFGTGDGAAAEFSGDGYAELVGGHLPNTDLSVELWFKTTKPGVLFSDQEKPLPDAVAYAPVLYVGSDNKLHGQYFTRGVGATNASPNTVTDNEWHHAVVTAQGPTHTLYLDGAQVAQTTTVPVTHETNQRTYIGAGYTKWWPASPGDGVQYFTGRIDEVAVYPRTLSGDQVARHYSARSHASGSSLTSTVTVTDPTGAKTSSTFDAVRGQRPTASTDADGGVTTFSYDVGGFLHTVTDPNGHATITGHDERGNTVSTTTCRDANSCWTSFAEYYHNASDPLDQRNGKQVAVRDGRSTGSGDNRYRTTTSYTTLGLTDTVTLADGRAVVTTYTTGTEPAVGGGTTPRGLVATQRTPGGATTSYAYFASGDVAKSTAPGGLVTSYTYDAIGRKLTETEVSDAHPAGVTRTFTHDAMSRVSSETGPGVKNEITGVTHTAKVSRTYDADGQLLTESTEDTTGGDATRTTTYRYNALGLNESVTDAAGNESVFGHDALGRVIRETDPAGNVVTHAFTKRGLPAESVLKGWTGDPSGQSRDLVLVSHAYDPAGRLASTTDAMGATTAFTYYDDGLQASKTAKQVTQANGSTKDIVLESTVYDGAGNAVTRTESGGRTTVDTVDATGRTTRSVFDPNVLNRVTTFAYDGDNRVTEQTQSIDGSGRKLTSTTEYDVAGNTKKATVTDGTRTRVTSGTFDQRGLALTQVSPRGNTATSRYDALGRLVEATAPQVQVEENGAAATAASPTALSGYNTFGEVTETRDARGLVTRTETDKLGRPVAVTLPDYTAPGAATPITAVRRTTYDRLGKPASTTDPLGRTTSYAYDQLGNLVSKTDPAIAGAQGLQAPGATTFGGTSTALSGGGVTTYTSTPSGLRLSATDPTGARTESTYDELGRKLTSTTIERKPTLQHLVTRYVLDDAGNVVEWTTPGGRRTAMTYNTAGEALTATGPLGGVTRSAYDGLGRKTESTDATGRKTVTTYDVLGKPLTVSDHGTGTTVLRSVSSEYDAEGNVTASVSAGGARRTYTYDALGRMTKQVEPVTGTDSITTTFGYDAAGNRTRLTDGRGKATYYTFNTWGLPESTIEPATSQHWNPDVRTWTNVYDAAGQLLTELLPGNVKRQKTYDALGRLTAETGSGTAVATKPRSMSYDLAGRVTGLGGDGVLAGNTYGYNDRGQLLNADGPSGTSSYAYDADGLLTSRTDAAGTTGFTYDQAGRLSTTTDPLTGTQLRSGYDAAGRPTAEEYARPAAGGTWTIGAKRSYAYDALGRLVDDSVAKLGTGGKVLGQAYEYDLDDRLVKKSATGTAGAAVETYGYDLAGRMTSETVGGTTTAFEWDKAGNLTRRGDITATYDSRNRLETWGGQTITYSARGTEKTVTEGGSSRQIATDAFERTITNGTSTFTYDSLDRVLSHGGAAFAYDGATNNLVKDGTSSYIRNPGGTLLASATTGAAGSGRLAVTDQHTDLVAGLTADGTEVSSSRAYDPFGTVTAANGANPALGYQSGWTDASTGEVNMASRWYQPGIGSFTSRDTWQIDPNPSVQANRYTYGNAGPLNETDPTGHCPPCLAVLAVAGGISAETALWWVAGTVAVTGTALVTDQYVRNKAMTTSATGSWATTGVYTGPYVGPRSTLGDWAYSGNAASGACTRNCGGGRGPGPGRGPDPGRGPGKGRGPGGGGLGKTMVNIVKIIAQNPNNPAPARRPEFDWGTGDSRWTLDAGYMKQFSQEDFQEMMLTFGFTPEQAAEMYNNPDAGVSAPNGGQNPCDRDRSERFRYMPTVTARTIEGEDRETATGVAALICPSDLKPKNSRGPRKGTWEPPGYVYENPRNSKSVVFNRSHILGDRFHGDWIKENIFTGFKQMNDPEMKKCENRMAKTLKSEPVLYIGKLEYGNGRENIPTAIQMDAFTQKKSRLFSVNVKNIPDRQVTC</sequence>
<feature type="compositionally biased region" description="Basic and acidic residues" evidence="2">
    <location>
        <begin position="1835"/>
        <end position="1846"/>
    </location>
</feature>
<feature type="compositionally biased region" description="Low complexity" evidence="2">
    <location>
        <begin position="43"/>
        <end position="52"/>
    </location>
</feature>
<keyword evidence="5" id="KW-1185">Reference proteome</keyword>
<comment type="caution">
    <text evidence="4">The sequence shown here is derived from an EMBL/GenBank/DDBJ whole genome shotgun (WGS) entry which is preliminary data.</text>
</comment>